<feature type="domain" description="EF-hand" evidence="2">
    <location>
        <begin position="1"/>
        <end position="31"/>
    </location>
</feature>
<dbReference type="Proteomes" id="UP000231553">
    <property type="component" value="Unassembled WGS sequence"/>
</dbReference>
<dbReference type="Gene3D" id="1.10.238.10">
    <property type="entry name" value="EF-hand"/>
    <property type="match status" value="1"/>
</dbReference>
<dbReference type="InterPro" id="IPR018247">
    <property type="entry name" value="EF_Hand_1_Ca_BS"/>
</dbReference>
<reference evidence="3 4" key="1">
    <citation type="journal article" date="2018" name="Int. J. Syst. Evol. Microbiol.">
        <title>Pseudooceanicola lipolyticus sp. nov., a marine alphaproteobacterium, reclassification of Oceanicola flagellatus as Pseudooceanicola flagellatus comb. nov. and emended description of the genus Pseudooceanicola.</title>
        <authorList>
            <person name="Huang M.-M."/>
            <person name="Guo L.-L."/>
            <person name="Wu Y.-H."/>
            <person name="Lai Q.-L."/>
            <person name="Shao Z.-Z."/>
            <person name="Wang C.-S."/>
            <person name="Wu M."/>
            <person name="Xu X.-W."/>
        </authorList>
    </citation>
    <scope>NUCLEOTIDE SEQUENCE [LARGE SCALE GENOMIC DNA]</scope>
    <source>
        <strain evidence="3 4">157</strain>
    </source>
</reference>
<dbReference type="InterPro" id="IPR011992">
    <property type="entry name" value="EF-hand-dom_pair"/>
</dbReference>
<proteinExistence type="predicted"/>
<dbReference type="PROSITE" id="PS00018">
    <property type="entry name" value="EF_HAND_1"/>
    <property type="match status" value="1"/>
</dbReference>
<dbReference type="EMBL" id="PGTB01000003">
    <property type="protein sequence ID" value="PJE38345.1"/>
    <property type="molecule type" value="Genomic_DNA"/>
</dbReference>
<protein>
    <recommendedName>
        <fullName evidence="2">EF-hand domain-containing protein</fullName>
    </recommendedName>
</protein>
<evidence type="ECO:0000313" key="4">
    <source>
        <dbReference type="Proteomes" id="UP000231553"/>
    </source>
</evidence>
<name>A0A2M8J6G2_9RHOB</name>
<feature type="compositionally biased region" description="Low complexity" evidence="1">
    <location>
        <begin position="71"/>
        <end position="91"/>
    </location>
</feature>
<gene>
    <name evidence="3" type="ORF">CVM52_02765</name>
</gene>
<dbReference type="InterPro" id="IPR002048">
    <property type="entry name" value="EF_hand_dom"/>
</dbReference>
<comment type="caution">
    <text evidence="3">The sequence shown here is derived from an EMBL/GenBank/DDBJ whole genome shotgun (WGS) entry which is preliminary data.</text>
</comment>
<dbReference type="SUPFAM" id="SSF47473">
    <property type="entry name" value="EF-hand"/>
    <property type="match status" value="1"/>
</dbReference>
<evidence type="ECO:0000256" key="1">
    <source>
        <dbReference type="SAM" id="MobiDB-lite"/>
    </source>
</evidence>
<sequence>MLARLEEFDKDGDGTLSLAEFEALYLAMTREVMVRRFQYLDADGDAKISEAEMGRPALRMEMNGSGGPMSGTGNTMDGPMGMMDGSGSSGN</sequence>
<evidence type="ECO:0000313" key="3">
    <source>
        <dbReference type="EMBL" id="PJE38345.1"/>
    </source>
</evidence>
<keyword evidence="4" id="KW-1185">Reference proteome</keyword>
<feature type="region of interest" description="Disordered" evidence="1">
    <location>
        <begin position="59"/>
        <end position="91"/>
    </location>
</feature>
<dbReference type="Pfam" id="PF13202">
    <property type="entry name" value="EF-hand_5"/>
    <property type="match status" value="2"/>
</dbReference>
<dbReference type="AlphaFoldDB" id="A0A2M8J6G2"/>
<evidence type="ECO:0000259" key="2">
    <source>
        <dbReference type="PROSITE" id="PS50222"/>
    </source>
</evidence>
<accession>A0A2M8J6G2</accession>
<dbReference type="PROSITE" id="PS50222">
    <property type="entry name" value="EF_HAND_2"/>
    <property type="match status" value="1"/>
</dbReference>
<dbReference type="GO" id="GO:0005509">
    <property type="term" value="F:calcium ion binding"/>
    <property type="evidence" value="ECO:0007669"/>
    <property type="project" value="InterPro"/>
</dbReference>
<organism evidence="3 4">
    <name type="scientific">Pseudooceanicola lipolyticus</name>
    <dbReference type="NCBI Taxonomy" id="2029104"/>
    <lineage>
        <taxon>Bacteria</taxon>
        <taxon>Pseudomonadati</taxon>
        <taxon>Pseudomonadota</taxon>
        <taxon>Alphaproteobacteria</taxon>
        <taxon>Rhodobacterales</taxon>
        <taxon>Paracoccaceae</taxon>
        <taxon>Pseudooceanicola</taxon>
    </lineage>
</organism>
<dbReference type="OrthoDB" id="5470953at2"/>